<proteinExistence type="predicted"/>
<feature type="transmembrane region" description="Helical" evidence="5">
    <location>
        <begin position="224"/>
        <end position="242"/>
    </location>
</feature>
<evidence type="ECO:0000256" key="2">
    <source>
        <dbReference type="ARBA" id="ARBA00022692"/>
    </source>
</evidence>
<dbReference type="SUPFAM" id="SSF81321">
    <property type="entry name" value="Family A G protein-coupled receptor-like"/>
    <property type="match status" value="1"/>
</dbReference>
<evidence type="ECO:0000256" key="5">
    <source>
        <dbReference type="SAM" id="Phobius"/>
    </source>
</evidence>
<keyword evidence="8" id="KW-1185">Reference proteome</keyword>
<dbReference type="Pfam" id="PF00001">
    <property type="entry name" value="7tm_1"/>
    <property type="match status" value="1"/>
</dbReference>
<dbReference type="Gene3D" id="1.20.1070.10">
    <property type="entry name" value="Rhodopsin 7-helix transmembrane proteins"/>
    <property type="match status" value="1"/>
</dbReference>
<dbReference type="PANTHER" id="PTHR26451:SF998">
    <property type="entry name" value="ODORANT RECEPTOR-RELATED"/>
    <property type="match status" value="1"/>
</dbReference>
<evidence type="ECO:0000259" key="6">
    <source>
        <dbReference type="PROSITE" id="PS50262"/>
    </source>
</evidence>
<name>A0ABD1JUS5_9TELE</name>
<comment type="subcellular location">
    <subcellularLocation>
        <location evidence="1">Membrane</location>
    </subcellularLocation>
</comment>
<feature type="transmembrane region" description="Helical" evidence="5">
    <location>
        <begin position="186"/>
        <end position="204"/>
    </location>
</feature>
<gene>
    <name evidence="7" type="ORF">ACEWY4_012917</name>
</gene>
<feature type="domain" description="G-protein coupled receptors family 1 profile" evidence="6">
    <location>
        <begin position="29"/>
        <end position="277"/>
    </location>
</feature>
<organism evidence="7 8">
    <name type="scientific">Coilia grayii</name>
    <name type="common">Gray's grenadier anchovy</name>
    <dbReference type="NCBI Taxonomy" id="363190"/>
    <lineage>
        <taxon>Eukaryota</taxon>
        <taxon>Metazoa</taxon>
        <taxon>Chordata</taxon>
        <taxon>Craniata</taxon>
        <taxon>Vertebrata</taxon>
        <taxon>Euteleostomi</taxon>
        <taxon>Actinopterygii</taxon>
        <taxon>Neopterygii</taxon>
        <taxon>Teleostei</taxon>
        <taxon>Clupei</taxon>
        <taxon>Clupeiformes</taxon>
        <taxon>Clupeoidei</taxon>
        <taxon>Engraulidae</taxon>
        <taxon>Coilinae</taxon>
        <taxon>Coilia</taxon>
    </lineage>
</organism>
<evidence type="ECO:0000256" key="3">
    <source>
        <dbReference type="ARBA" id="ARBA00022989"/>
    </source>
</evidence>
<dbReference type="EMBL" id="JBHFQA010000011">
    <property type="protein sequence ID" value="KAL2090654.1"/>
    <property type="molecule type" value="Genomic_DNA"/>
</dbReference>
<dbReference type="PANTHER" id="PTHR26451">
    <property type="entry name" value="G_PROTEIN_RECEP_F1_2 DOMAIN-CONTAINING PROTEIN"/>
    <property type="match status" value="1"/>
</dbReference>
<evidence type="ECO:0000313" key="7">
    <source>
        <dbReference type="EMBL" id="KAL2090654.1"/>
    </source>
</evidence>
<dbReference type="Proteomes" id="UP001591681">
    <property type="component" value="Unassembled WGS sequence"/>
</dbReference>
<sequence length="340" mass="38796">MNLTIKDAFETALVKNLVIVAMGIVINCINGIIILTFFRNSVFHCETRYILYMNLVVNDMTMIFVSVTLHVLTHATSSVNSSVCCTLIVISSTTYMNTPIILAGMAIERYIAICKPLHHTQICTVRRTYVLIGLTWAVGFTPTIVDVFIVYAIEPTRFFSSVGLCHPLIIYISQIYAQKTQVVQGLYMSFVWLMLIYTYLRVFLTARAATCDAASAKKAQSTILLHGAQLLLCMLSYITPYIEMALVPFFPVHRSTIMFLCYLITMILPRLLSPLIYSIRDQKFAKCMSQYYSCRVNTPKEHRKRRRMSSFSKKVFTTCTLSLRNTHVKIPMNPYSRSQQ</sequence>
<dbReference type="CDD" id="cd00637">
    <property type="entry name" value="7tm_classA_rhodopsin-like"/>
    <property type="match status" value="1"/>
</dbReference>
<feature type="transmembrane region" description="Helical" evidence="5">
    <location>
        <begin position="79"/>
        <end position="107"/>
    </location>
</feature>
<dbReference type="PROSITE" id="PS50262">
    <property type="entry name" value="G_PROTEIN_RECEP_F1_2"/>
    <property type="match status" value="1"/>
</dbReference>
<dbReference type="InterPro" id="IPR052921">
    <property type="entry name" value="GPCR1_Superfamily_Member"/>
</dbReference>
<feature type="transmembrane region" description="Helical" evidence="5">
    <location>
        <begin position="257"/>
        <end position="279"/>
    </location>
</feature>
<dbReference type="InterPro" id="IPR000276">
    <property type="entry name" value="GPCR_Rhodpsn"/>
</dbReference>
<keyword evidence="4 5" id="KW-0472">Membrane</keyword>
<keyword evidence="2 5" id="KW-0812">Transmembrane</keyword>
<feature type="transmembrane region" description="Helical" evidence="5">
    <location>
        <begin position="128"/>
        <end position="153"/>
    </location>
</feature>
<dbReference type="AlphaFoldDB" id="A0ABD1JUS5"/>
<reference evidence="7 8" key="1">
    <citation type="submission" date="2024-09" db="EMBL/GenBank/DDBJ databases">
        <title>A chromosome-level genome assembly of Gray's grenadier anchovy, Coilia grayii.</title>
        <authorList>
            <person name="Fu Z."/>
        </authorList>
    </citation>
    <scope>NUCLEOTIDE SEQUENCE [LARGE SCALE GENOMIC DNA]</scope>
    <source>
        <strain evidence="7">G4</strain>
        <tissue evidence="7">Muscle</tissue>
    </source>
</reference>
<accession>A0ABD1JUS5</accession>
<evidence type="ECO:0000313" key="8">
    <source>
        <dbReference type="Proteomes" id="UP001591681"/>
    </source>
</evidence>
<keyword evidence="3 5" id="KW-1133">Transmembrane helix</keyword>
<dbReference type="GO" id="GO:0016020">
    <property type="term" value="C:membrane"/>
    <property type="evidence" value="ECO:0007669"/>
    <property type="project" value="UniProtKB-SubCell"/>
</dbReference>
<dbReference type="InterPro" id="IPR017452">
    <property type="entry name" value="GPCR_Rhodpsn_7TM"/>
</dbReference>
<evidence type="ECO:0000256" key="4">
    <source>
        <dbReference type="ARBA" id="ARBA00023136"/>
    </source>
</evidence>
<evidence type="ECO:0000256" key="1">
    <source>
        <dbReference type="ARBA" id="ARBA00004370"/>
    </source>
</evidence>
<comment type="caution">
    <text evidence="7">The sequence shown here is derived from an EMBL/GenBank/DDBJ whole genome shotgun (WGS) entry which is preliminary data.</text>
</comment>
<feature type="transmembrane region" description="Helical" evidence="5">
    <location>
        <begin position="50"/>
        <end position="73"/>
    </location>
</feature>
<dbReference type="FunFam" id="1.20.1070.10:FF:000096">
    <property type="entry name" value="Odorant receptor 131-2"/>
    <property type="match status" value="1"/>
</dbReference>
<feature type="transmembrane region" description="Helical" evidence="5">
    <location>
        <begin position="17"/>
        <end position="38"/>
    </location>
</feature>
<protein>
    <recommendedName>
        <fullName evidence="6">G-protein coupled receptors family 1 profile domain-containing protein</fullName>
    </recommendedName>
</protein>